<dbReference type="InterPro" id="IPR056924">
    <property type="entry name" value="SH3_Tf2-1"/>
</dbReference>
<dbReference type="Pfam" id="PF24626">
    <property type="entry name" value="SH3_Tf2-1"/>
    <property type="match status" value="1"/>
</dbReference>
<dbReference type="InterPro" id="IPR000953">
    <property type="entry name" value="Chromo/chromo_shadow_dom"/>
</dbReference>
<proteinExistence type="predicted"/>
<accession>A0A2I4GYR5</accession>
<evidence type="ECO:0000259" key="2">
    <source>
        <dbReference type="PROSITE" id="PS50013"/>
    </source>
</evidence>
<dbReference type="PANTHER" id="PTHR46148">
    <property type="entry name" value="CHROMO DOMAIN-CONTAINING PROTEIN"/>
    <property type="match status" value="1"/>
</dbReference>
<dbReference type="STRING" id="51240.A0A2I4GYR5"/>
<dbReference type="GeneID" id="109012047"/>
<dbReference type="PANTHER" id="PTHR46148:SF54">
    <property type="entry name" value="RETROTRANSPOSON-LIKE PROTEIN"/>
    <property type="match status" value="1"/>
</dbReference>
<dbReference type="PROSITE" id="PS50013">
    <property type="entry name" value="CHROMO_2"/>
    <property type="match status" value="1"/>
</dbReference>
<organism evidence="3 4">
    <name type="scientific">Juglans regia</name>
    <name type="common">English walnut</name>
    <dbReference type="NCBI Taxonomy" id="51240"/>
    <lineage>
        <taxon>Eukaryota</taxon>
        <taxon>Viridiplantae</taxon>
        <taxon>Streptophyta</taxon>
        <taxon>Embryophyta</taxon>
        <taxon>Tracheophyta</taxon>
        <taxon>Spermatophyta</taxon>
        <taxon>Magnoliopsida</taxon>
        <taxon>eudicotyledons</taxon>
        <taxon>Gunneridae</taxon>
        <taxon>Pentapetalae</taxon>
        <taxon>rosids</taxon>
        <taxon>fabids</taxon>
        <taxon>Fagales</taxon>
        <taxon>Juglandaceae</taxon>
        <taxon>Juglans</taxon>
    </lineage>
</organism>
<keyword evidence="3" id="KW-1185">Reference proteome</keyword>
<reference evidence="4" key="1">
    <citation type="submission" date="2025-08" db="UniProtKB">
        <authorList>
            <consortium name="RefSeq"/>
        </authorList>
    </citation>
    <scope>IDENTIFICATION</scope>
    <source>
        <tissue evidence="4">Leaves</tissue>
    </source>
</reference>
<name>A0A2I4GYR5_JUGRE</name>
<dbReference type="Proteomes" id="UP000235220">
    <property type="component" value="Chromosome 4"/>
</dbReference>
<dbReference type="InterPro" id="IPR023780">
    <property type="entry name" value="Chromo_domain"/>
</dbReference>
<feature type="domain" description="Chromo" evidence="2">
    <location>
        <begin position="155"/>
        <end position="208"/>
    </location>
</feature>
<sequence length="208" mass="24427">MTPFQALYGYPPPQLLSYIPGTSSKQTVDQTLQNRDQILKLLKENLESARNRMKIQADKHRTERKFEEGDLVYLRLQSYRQKSVIHRRNMKLSPRYYGPFQVEKKIGEVAYCLKLPESSRIHPTFHVSCLKKKVGDSVQPLVTLPPVDRNREVQPEPESVADRRMKKEGNRCITEILVKWKGLTEEENTWEKLWKLQQLYPHLVGKVL</sequence>
<gene>
    <name evidence="4" type="primary">LOC109012047</name>
</gene>
<dbReference type="RefSeq" id="XP_018849027.1">
    <property type="nucleotide sequence ID" value="XM_018993482.1"/>
</dbReference>
<dbReference type="Gene3D" id="2.40.50.40">
    <property type="match status" value="1"/>
</dbReference>
<feature type="coiled-coil region" evidence="1">
    <location>
        <begin position="32"/>
        <end position="63"/>
    </location>
</feature>
<dbReference type="KEGG" id="jre:109012047"/>
<dbReference type="SUPFAM" id="SSF54160">
    <property type="entry name" value="Chromo domain-like"/>
    <property type="match status" value="1"/>
</dbReference>
<dbReference type="InParanoid" id="A0A2I4GYR5"/>
<evidence type="ECO:0000313" key="3">
    <source>
        <dbReference type="Proteomes" id="UP000235220"/>
    </source>
</evidence>
<evidence type="ECO:0000256" key="1">
    <source>
        <dbReference type="SAM" id="Coils"/>
    </source>
</evidence>
<keyword evidence="1" id="KW-0175">Coiled coil</keyword>
<dbReference type="AlphaFoldDB" id="A0A2I4GYR5"/>
<dbReference type="Pfam" id="PF00385">
    <property type="entry name" value="Chromo"/>
    <property type="match status" value="1"/>
</dbReference>
<protein>
    <submittedName>
        <fullName evidence="4">Uncharacterized protein LOC109012047</fullName>
    </submittedName>
</protein>
<dbReference type="OrthoDB" id="5554229at2759"/>
<evidence type="ECO:0000313" key="4">
    <source>
        <dbReference type="RefSeq" id="XP_018849027.1"/>
    </source>
</evidence>
<dbReference type="InterPro" id="IPR016197">
    <property type="entry name" value="Chromo-like_dom_sf"/>
</dbReference>